<organism evidence="1 2">
    <name type="scientific">Butyrivibrio fibrisolvens</name>
    <dbReference type="NCBI Taxonomy" id="831"/>
    <lineage>
        <taxon>Bacteria</taxon>
        <taxon>Bacillati</taxon>
        <taxon>Bacillota</taxon>
        <taxon>Clostridia</taxon>
        <taxon>Lachnospirales</taxon>
        <taxon>Lachnospiraceae</taxon>
        <taxon>Butyrivibrio</taxon>
    </lineage>
</organism>
<protein>
    <submittedName>
        <fullName evidence="1">Uncharacterized protein</fullName>
    </submittedName>
</protein>
<dbReference type="AlphaFoldDB" id="A0A1H9LHA6"/>
<proteinExistence type="predicted"/>
<sequence>MNNLVDIDDYNFSITEISYCAYSVPITHKNLSYGDVTV</sequence>
<evidence type="ECO:0000313" key="1">
    <source>
        <dbReference type="EMBL" id="SER10892.1"/>
    </source>
</evidence>
<accession>A0A1H9LHA6</accession>
<dbReference type="EMBL" id="FOGJ01000002">
    <property type="protein sequence ID" value="SER10892.1"/>
    <property type="molecule type" value="Genomic_DNA"/>
</dbReference>
<reference evidence="1 2" key="1">
    <citation type="submission" date="2016-10" db="EMBL/GenBank/DDBJ databases">
        <authorList>
            <person name="de Groot N.N."/>
        </authorList>
    </citation>
    <scope>NUCLEOTIDE SEQUENCE [LARGE SCALE GENOMIC DNA]</scope>
    <source>
        <strain evidence="1 2">AR40</strain>
    </source>
</reference>
<name>A0A1H9LHA6_BUTFI</name>
<gene>
    <name evidence="1" type="ORF">SAMN04487884_10273</name>
</gene>
<dbReference type="Proteomes" id="UP000182584">
    <property type="component" value="Unassembled WGS sequence"/>
</dbReference>
<evidence type="ECO:0000313" key="2">
    <source>
        <dbReference type="Proteomes" id="UP000182584"/>
    </source>
</evidence>